<dbReference type="EMBL" id="SPHZ02000008">
    <property type="protein sequence ID" value="KAF0901480.1"/>
    <property type="molecule type" value="Genomic_DNA"/>
</dbReference>
<reference evidence="2 3" key="1">
    <citation type="submission" date="2019-11" db="EMBL/GenBank/DDBJ databases">
        <title>Whole genome sequence of Oryza granulata.</title>
        <authorList>
            <person name="Li W."/>
        </authorList>
    </citation>
    <scope>NUCLEOTIDE SEQUENCE [LARGE SCALE GENOMIC DNA]</scope>
    <source>
        <strain evidence="3">cv. Menghai</strain>
        <tissue evidence="2">Leaf</tissue>
    </source>
</reference>
<protein>
    <submittedName>
        <fullName evidence="2">Uncharacterized protein</fullName>
    </submittedName>
</protein>
<dbReference type="OrthoDB" id="1929495at2759"/>
<dbReference type="Proteomes" id="UP000479710">
    <property type="component" value="Unassembled WGS sequence"/>
</dbReference>
<sequence>MACAGRKWRKGKARRFSGCAGLVQHARAATLCGRPRAHRALAAAICRVLGWDIERLPSIVIDPRGTLGQALATDDTGAENVDAGEKGISSEDEDAAKEDVETGENDVSLNNVDAMKENVNAGKSSSSVNNDNGVVHENRNGEETAEKS</sequence>
<feature type="compositionally biased region" description="Acidic residues" evidence="1">
    <location>
        <begin position="90"/>
        <end position="104"/>
    </location>
</feature>
<keyword evidence="3" id="KW-1185">Reference proteome</keyword>
<dbReference type="AlphaFoldDB" id="A0A6G1CMY3"/>
<dbReference type="PANTHER" id="PTHR34546">
    <property type="entry name" value="OS06G0153600 PROTEIN"/>
    <property type="match status" value="1"/>
</dbReference>
<evidence type="ECO:0000313" key="3">
    <source>
        <dbReference type="Proteomes" id="UP000479710"/>
    </source>
</evidence>
<organism evidence="2 3">
    <name type="scientific">Oryza meyeriana var. granulata</name>
    <dbReference type="NCBI Taxonomy" id="110450"/>
    <lineage>
        <taxon>Eukaryota</taxon>
        <taxon>Viridiplantae</taxon>
        <taxon>Streptophyta</taxon>
        <taxon>Embryophyta</taxon>
        <taxon>Tracheophyta</taxon>
        <taxon>Spermatophyta</taxon>
        <taxon>Magnoliopsida</taxon>
        <taxon>Liliopsida</taxon>
        <taxon>Poales</taxon>
        <taxon>Poaceae</taxon>
        <taxon>BOP clade</taxon>
        <taxon>Oryzoideae</taxon>
        <taxon>Oryzeae</taxon>
        <taxon>Oryzinae</taxon>
        <taxon>Oryza</taxon>
        <taxon>Oryza meyeriana</taxon>
    </lineage>
</organism>
<comment type="caution">
    <text evidence="2">The sequence shown here is derived from an EMBL/GenBank/DDBJ whole genome shotgun (WGS) entry which is preliminary data.</text>
</comment>
<accession>A0A6G1CMY3</accession>
<dbReference type="PANTHER" id="PTHR34546:SF3">
    <property type="entry name" value="OS06G0153600 PROTEIN"/>
    <property type="match status" value="1"/>
</dbReference>
<feature type="region of interest" description="Disordered" evidence="1">
    <location>
        <begin position="70"/>
        <end position="148"/>
    </location>
</feature>
<feature type="compositionally biased region" description="Basic and acidic residues" evidence="1">
    <location>
        <begin position="134"/>
        <end position="148"/>
    </location>
</feature>
<evidence type="ECO:0000313" key="2">
    <source>
        <dbReference type="EMBL" id="KAF0901480.1"/>
    </source>
</evidence>
<feature type="compositionally biased region" description="Low complexity" evidence="1">
    <location>
        <begin position="124"/>
        <end position="133"/>
    </location>
</feature>
<evidence type="ECO:0000256" key="1">
    <source>
        <dbReference type="SAM" id="MobiDB-lite"/>
    </source>
</evidence>
<proteinExistence type="predicted"/>
<gene>
    <name evidence="2" type="ORF">E2562_003475</name>
</gene>
<name>A0A6G1CMY3_9ORYZ</name>